<dbReference type="PANTHER" id="PTHR21513">
    <property type="entry name" value="MAJOR SPERM PROTEIN"/>
    <property type="match status" value="1"/>
</dbReference>
<comment type="function">
    <text evidence="1">Central component in molecular interactions underlying sperm crawling. Forms an extensive filament system that extends from sperm villipoda, along the leading edge of the pseudopod.</text>
</comment>
<reference evidence="4 5" key="1">
    <citation type="submission" date="2024-08" db="EMBL/GenBank/DDBJ databases">
        <title>Gnathostoma spinigerum genome.</title>
        <authorList>
            <person name="Gonzalez-Bertolin B."/>
            <person name="Monzon S."/>
            <person name="Zaballos A."/>
            <person name="Jimenez P."/>
            <person name="Dekumyoy P."/>
            <person name="Varona S."/>
            <person name="Cuesta I."/>
            <person name="Sumanam S."/>
            <person name="Adisakwattana P."/>
            <person name="Gasser R.B."/>
            <person name="Hernandez-Gonzalez A."/>
            <person name="Young N.D."/>
            <person name="Perteguer M.J."/>
        </authorList>
    </citation>
    <scope>NUCLEOTIDE SEQUENCE [LARGE SCALE GENOMIC DNA]</scope>
    <source>
        <strain evidence="4">AL3</strain>
        <tissue evidence="4">Liver</tissue>
    </source>
</reference>
<dbReference type="PROSITE" id="PS50202">
    <property type="entry name" value="MSP"/>
    <property type="match status" value="1"/>
</dbReference>
<comment type="caution">
    <text evidence="4">The sequence shown here is derived from an EMBL/GenBank/DDBJ whole genome shotgun (WGS) entry which is preliminary data.</text>
</comment>
<keyword evidence="5" id="KW-1185">Reference proteome</keyword>
<keyword evidence="1" id="KW-0963">Cytoplasm</keyword>
<dbReference type="PANTHER" id="PTHR21513:SF19">
    <property type="entry name" value="MAJOR SPERM PROTEIN"/>
    <property type="match status" value="1"/>
</dbReference>
<dbReference type="AlphaFoldDB" id="A0ABD6ESS0"/>
<evidence type="ECO:0000256" key="1">
    <source>
        <dbReference type="RuleBase" id="RU003425"/>
    </source>
</evidence>
<sequence length="202" mass="22626">MGDEFDLNLEPNDKIVFAGKDLGEEPVEVTLKIKNPTKERQILKVKCTSNEMFRIRPPVFAMAPNEEVVVNLAYEAGNTIPDSGKHYFAVYYIKADTPEIAPRDCWAAHKGESDGVKRLYVDFKKEGGEEKEADVKEGDIGSAENKEGENKEGENKEEGNKEGENKEGEEKKEGGEKKEDEAKKEGEEKKEGGEKKEEEKKG</sequence>
<dbReference type="InterPro" id="IPR008962">
    <property type="entry name" value="PapD-like_sf"/>
</dbReference>
<name>A0ABD6ESS0_9BILA</name>
<dbReference type="SUPFAM" id="SSF49354">
    <property type="entry name" value="PapD-like"/>
    <property type="match status" value="1"/>
</dbReference>
<evidence type="ECO:0000259" key="3">
    <source>
        <dbReference type="PROSITE" id="PS50202"/>
    </source>
</evidence>
<dbReference type="InterPro" id="IPR013783">
    <property type="entry name" value="Ig-like_fold"/>
</dbReference>
<feature type="region of interest" description="Disordered" evidence="2">
    <location>
        <begin position="128"/>
        <end position="202"/>
    </location>
</feature>
<feature type="domain" description="MSP" evidence="3">
    <location>
        <begin position="6"/>
        <end position="124"/>
    </location>
</feature>
<dbReference type="EMBL" id="JBGFUD010004568">
    <property type="protein sequence ID" value="MFH4979727.1"/>
    <property type="molecule type" value="Genomic_DNA"/>
</dbReference>
<evidence type="ECO:0000313" key="4">
    <source>
        <dbReference type="EMBL" id="MFH4979727.1"/>
    </source>
</evidence>
<gene>
    <name evidence="4" type="ORF">AB6A40_006436</name>
</gene>
<protein>
    <recommendedName>
        <fullName evidence="1">Major sperm protein</fullName>
    </recommendedName>
</protein>
<proteinExistence type="predicted"/>
<evidence type="ECO:0000256" key="2">
    <source>
        <dbReference type="SAM" id="MobiDB-lite"/>
    </source>
</evidence>
<evidence type="ECO:0000313" key="5">
    <source>
        <dbReference type="Proteomes" id="UP001608902"/>
    </source>
</evidence>
<keyword evidence="1" id="KW-0206">Cytoskeleton</keyword>
<accession>A0ABD6ESS0</accession>
<dbReference type="Gene3D" id="2.60.40.10">
    <property type="entry name" value="Immunoglobulins"/>
    <property type="match status" value="1"/>
</dbReference>
<organism evidence="4 5">
    <name type="scientific">Gnathostoma spinigerum</name>
    <dbReference type="NCBI Taxonomy" id="75299"/>
    <lineage>
        <taxon>Eukaryota</taxon>
        <taxon>Metazoa</taxon>
        <taxon>Ecdysozoa</taxon>
        <taxon>Nematoda</taxon>
        <taxon>Chromadorea</taxon>
        <taxon>Rhabditida</taxon>
        <taxon>Spirurina</taxon>
        <taxon>Gnathostomatomorpha</taxon>
        <taxon>Gnathostomatoidea</taxon>
        <taxon>Gnathostomatidae</taxon>
        <taxon>Gnathostoma</taxon>
    </lineage>
</organism>
<dbReference type="Proteomes" id="UP001608902">
    <property type="component" value="Unassembled WGS sequence"/>
</dbReference>
<dbReference type="InterPro" id="IPR000535">
    <property type="entry name" value="MSP_dom"/>
</dbReference>
<dbReference type="Pfam" id="PF00635">
    <property type="entry name" value="Motile_Sperm"/>
    <property type="match status" value="1"/>
</dbReference>